<dbReference type="SUPFAM" id="SSF56672">
    <property type="entry name" value="DNA/RNA polymerases"/>
    <property type="match status" value="1"/>
</dbReference>
<evidence type="ECO:0000259" key="4">
    <source>
        <dbReference type="SMART" id="SM00482"/>
    </source>
</evidence>
<dbReference type="RefSeq" id="WP_344775604.1">
    <property type="nucleotide sequence ID" value="NZ_BAABBX010000013.1"/>
</dbReference>
<organism evidence="5 6">
    <name type="scientific">Gryllotalpicola kribbensis</name>
    <dbReference type="NCBI Taxonomy" id="993084"/>
    <lineage>
        <taxon>Bacteria</taxon>
        <taxon>Bacillati</taxon>
        <taxon>Actinomycetota</taxon>
        <taxon>Actinomycetes</taxon>
        <taxon>Micrococcales</taxon>
        <taxon>Microbacteriaceae</taxon>
        <taxon>Gryllotalpicola</taxon>
    </lineage>
</organism>
<proteinExistence type="predicted"/>
<dbReference type="InterPro" id="IPR001098">
    <property type="entry name" value="DNA-dir_DNA_pol_A_palm_dom"/>
</dbReference>
<dbReference type="EMBL" id="BAABBX010000013">
    <property type="protein sequence ID" value="GAA4188851.1"/>
    <property type="molecule type" value="Genomic_DNA"/>
</dbReference>
<accession>A0ABP8ARL0</accession>
<dbReference type="InterPro" id="IPR043502">
    <property type="entry name" value="DNA/RNA_pol_sf"/>
</dbReference>
<dbReference type="EC" id="2.7.7.7" evidence="1"/>
<dbReference type="SMART" id="SM00482">
    <property type="entry name" value="POLAc"/>
    <property type="match status" value="1"/>
</dbReference>
<gene>
    <name evidence="5" type="ORF">GCM10022288_15760</name>
</gene>
<dbReference type="PRINTS" id="PR00868">
    <property type="entry name" value="DNAPOLI"/>
</dbReference>
<dbReference type="PANTHER" id="PTHR10133">
    <property type="entry name" value="DNA POLYMERASE I"/>
    <property type="match status" value="1"/>
</dbReference>
<sequence>MNTRALGSAELGQFREWLHSASTIGAATSREKLVIADAGAAWSAVSSDRRLIAAVCAAVLDSGRRVWVWDGAQATRVLSDAAALPVDRFRWLEDAQTAFAVCMPGADAPRLPSQLAHQATAIVRLLGELKSADAETRSTIRSSSEVERAFRHVQAAGWRVDEPALLHAREANRDAIERAAREDGINLTSQGSDQQVAAIQAWLGGRGIEIRDRDGNPSLSRDHFARAVVPDSAEGRYYFKRFRDATSRWSEKLSLDQIANNRVDGRVFAKVKVRGAITGRGTITHPNISAISRRNRSMVLSAQPGQVLVSLDLDRVEPSIMAALSGDQVMAEALGSGDLYRETAAAIWGPEAYADDGRRSQAKTAILAQCYGQGLASMAASLSVTQGEARRVREVILTRFTQFAQFSRAAYQAAQRGERQRTSGGRLLAKLAPSEAYKQLNHVVQGSGSDIFYAGIARVARALPSIGLDSSALYLPVHDELILSVPSAKQFEAAALLQSEMATELNGVRIGGAANLLGGNWSKK</sequence>
<evidence type="ECO:0000313" key="5">
    <source>
        <dbReference type="EMBL" id="GAA4188851.1"/>
    </source>
</evidence>
<evidence type="ECO:0000313" key="6">
    <source>
        <dbReference type="Proteomes" id="UP001500213"/>
    </source>
</evidence>
<dbReference type="PANTHER" id="PTHR10133:SF27">
    <property type="entry name" value="DNA POLYMERASE NU"/>
    <property type="match status" value="1"/>
</dbReference>
<dbReference type="Gene3D" id="3.30.70.370">
    <property type="match status" value="1"/>
</dbReference>
<dbReference type="Pfam" id="PF00476">
    <property type="entry name" value="DNA_pol_A"/>
    <property type="match status" value="1"/>
</dbReference>
<evidence type="ECO:0000256" key="2">
    <source>
        <dbReference type="ARBA" id="ARBA00022705"/>
    </source>
</evidence>
<feature type="domain" description="DNA-directed DNA polymerase family A palm" evidence="4">
    <location>
        <begin position="292"/>
        <end position="489"/>
    </location>
</feature>
<comment type="caution">
    <text evidence="5">The sequence shown here is derived from an EMBL/GenBank/DDBJ whole genome shotgun (WGS) entry which is preliminary data.</text>
</comment>
<evidence type="ECO:0000256" key="1">
    <source>
        <dbReference type="ARBA" id="ARBA00012417"/>
    </source>
</evidence>
<comment type="catalytic activity">
    <reaction evidence="3">
        <text>DNA(n) + a 2'-deoxyribonucleoside 5'-triphosphate = DNA(n+1) + diphosphate</text>
        <dbReference type="Rhea" id="RHEA:22508"/>
        <dbReference type="Rhea" id="RHEA-COMP:17339"/>
        <dbReference type="Rhea" id="RHEA-COMP:17340"/>
        <dbReference type="ChEBI" id="CHEBI:33019"/>
        <dbReference type="ChEBI" id="CHEBI:61560"/>
        <dbReference type="ChEBI" id="CHEBI:173112"/>
        <dbReference type="EC" id="2.7.7.7"/>
    </reaction>
</comment>
<keyword evidence="6" id="KW-1185">Reference proteome</keyword>
<name>A0ABP8ARL0_9MICO</name>
<dbReference type="Proteomes" id="UP001500213">
    <property type="component" value="Unassembled WGS sequence"/>
</dbReference>
<evidence type="ECO:0000256" key="3">
    <source>
        <dbReference type="ARBA" id="ARBA00049244"/>
    </source>
</evidence>
<keyword evidence="2" id="KW-0235">DNA replication</keyword>
<reference evidence="6" key="1">
    <citation type="journal article" date="2019" name="Int. J. Syst. Evol. Microbiol.">
        <title>The Global Catalogue of Microorganisms (GCM) 10K type strain sequencing project: providing services to taxonomists for standard genome sequencing and annotation.</title>
        <authorList>
            <consortium name="The Broad Institute Genomics Platform"/>
            <consortium name="The Broad Institute Genome Sequencing Center for Infectious Disease"/>
            <person name="Wu L."/>
            <person name="Ma J."/>
        </authorList>
    </citation>
    <scope>NUCLEOTIDE SEQUENCE [LARGE SCALE GENOMIC DNA]</scope>
    <source>
        <strain evidence="6">JCM 17593</strain>
    </source>
</reference>
<dbReference type="InterPro" id="IPR002298">
    <property type="entry name" value="DNA_polymerase_A"/>
</dbReference>
<protein>
    <recommendedName>
        <fullName evidence="1">DNA-directed DNA polymerase</fullName>
        <ecNumber evidence="1">2.7.7.7</ecNumber>
    </recommendedName>
</protein>
<dbReference type="Gene3D" id="1.10.150.20">
    <property type="entry name" value="5' to 3' exonuclease, C-terminal subdomain"/>
    <property type="match status" value="1"/>
</dbReference>